<feature type="compositionally biased region" description="Basic residues" evidence="1">
    <location>
        <begin position="136"/>
        <end position="149"/>
    </location>
</feature>
<dbReference type="EMBL" id="HBGO01033715">
    <property type="protein sequence ID" value="CAD9358496.1"/>
    <property type="molecule type" value="Transcribed_RNA"/>
</dbReference>
<feature type="region of interest" description="Disordered" evidence="1">
    <location>
        <begin position="45"/>
        <end position="64"/>
    </location>
</feature>
<feature type="transmembrane region" description="Helical" evidence="2">
    <location>
        <begin position="76"/>
        <end position="100"/>
    </location>
</feature>
<keyword evidence="2" id="KW-0472">Membrane</keyword>
<proteinExistence type="predicted"/>
<evidence type="ECO:0000256" key="2">
    <source>
        <dbReference type="SAM" id="Phobius"/>
    </source>
</evidence>
<evidence type="ECO:0000313" key="3">
    <source>
        <dbReference type="EMBL" id="CAD9358496.1"/>
    </source>
</evidence>
<feature type="compositionally biased region" description="Acidic residues" evidence="1">
    <location>
        <begin position="122"/>
        <end position="132"/>
    </location>
</feature>
<dbReference type="AlphaFoldDB" id="A0A7S2A5V0"/>
<feature type="region of interest" description="Disordered" evidence="1">
    <location>
        <begin position="1"/>
        <end position="40"/>
    </location>
</feature>
<accession>A0A7S2A5V0</accession>
<protein>
    <submittedName>
        <fullName evidence="3">Uncharacterized protein</fullName>
    </submittedName>
</protein>
<keyword evidence="2" id="KW-1133">Transmembrane helix</keyword>
<evidence type="ECO:0000256" key="1">
    <source>
        <dbReference type="SAM" id="MobiDB-lite"/>
    </source>
</evidence>
<name>A0A7S2A5V0_TRICV</name>
<reference evidence="3" key="1">
    <citation type="submission" date="2021-01" db="EMBL/GenBank/DDBJ databases">
        <authorList>
            <person name="Corre E."/>
            <person name="Pelletier E."/>
            <person name="Niang G."/>
            <person name="Scheremetjew M."/>
            <person name="Finn R."/>
            <person name="Kale V."/>
            <person name="Holt S."/>
            <person name="Cochrane G."/>
            <person name="Meng A."/>
            <person name="Brown T."/>
            <person name="Cohen L."/>
        </authorList>
    </citation>
    <scope>NUCLEOTIDE SEQUENCE</scope>
    <source>
        <strain evidence="3">Grunow 1884</strain>
    </source>
</reference>
<gene>
    <name evidence="3" type="ORF">OSIN01602_LOCUS19450</name>
</gene>
<sequence>MADAEKGTSWLPPDVTNSDSLESGDGLEEVNEDVAKMMDVDHMSNEEEEDYEAGGHHSLPHPEPRKAYRESHWKKYALIWGVAFTLILGVIAAFVGGYLAGEQKDSATSQSSTGGKYLPPGGEDELISDEDMSINYRRRRQMTKRRLRHNPTQSEEQAKEFHLAQVFGGQFEDRLARGFD</sequence>
<organism evidence="3">
    <name type="scientific">Trieres chinensis</name>
    <name type="common">Marine centric diatom</name>
    <name type="synonym">Odontella sinensis</name>
    <dbReference type="NCBI Taxonomy" id="1514140"/>
    <lineage>
        <taxon>Eukaryota</taxon>
        <taxon>Sar</taxon>
        <taxon>Stramenopiles</taxon>
        <taxon>Ochrophyta</taxon>
        <taxon>Bacillariophyta</taxon>
        <taxon>Mediophyceae</taxon>
        <taxon>Biddulphiophycidae</taxon>
        <taxon>Eupodiscales</taxon>
        <taxon>Parodontellaceae</taxon>
        <taxon>Trieres</taxon>
    </lineage>
</organism>
<keyword evidence="2" id="KW-0812">Transmembrane</keyword>
<feature type="region of interest" description="Disordered" evidence="1">
    <location>
        <begin position="103"/>
        <end position="159"/>
    </location>
</feature>